<protein>
    <submittedName>
        <fullName evidence="1">16318_t:CDS:1</fullName>
    </submittedName>
</protein>
<comment type="caution">
    <text evidence="1">The sequence shown here is derived from an EMBL/GenBank/DDBJ whole genome shotgun (WGS) entry which is preliminary data.</text>
</comment>
<reference evidence="1 2" key="1">
    <citation type="submission" date="2021-06" db="EMBL/GenBank/DDBJ databases">
        <authorList>
            <person name="Kallberg Y."/>
            <person name="Tangrot J."/>
            <person name="Rosling A."/>
        </authorList>
    </citation>
    <scope>NUCLEOTIDE SEQUENCE [LARGE SCALE GENOMIC DNA]</scope>
    <source>
        <strain evidence="1 2">120-4 pot B 10/14</strain>
    </source>
</reference>
<gene>
    <name evidence="1" type="ORF">GMARGA_LOCUS11536</name>
</gene>
<dbReference type="EMBL" id="CAJVQB010006774">
    <property type="protein sequence ID" value="CAG8691351.1"/>
    <property type="molecule type" value="Genomic_DNA"/>
</dbReference>
<accession>A0ABN7UWV5</accession>
<keyword evidence="2" id="KW-1185">Reference proteome</keyword>
<evidence type="ECO:0000313" key="1">
    <source>
        <dbReference type="EMBL" id="CAG8691351.1"/>
    </source>
</evidence>
<evidence type="ECO:0000313" key="2">
    <source>
        <dbReference type="Proteomes" id="UP000789901"/>
    </source>
</evidence>
<dbReference type="Proteomes" id="UP000789901">
    <property type="component" value="Unassembled WGS sequence"/>
</dbReference>
<feature type="non-terminal residue" evidence="1">
    <location>
        <position position="1"/>
    </location>
</feature>
<proteinExistence type="predicted"/>
<organism evidence="1 2">
    <name type="scientific">Gigaspora margarita</name>
    <dbReference type="NCBI Taxonomy" id="4874"/>
    <lineage>
        <taxon>Eukaryota</taxon>
        <taxon>Fungi</taxon>
        <taxon>Fungi incertae sedis</taxon>
        <taxon>Mucoromycota</taxon>
        <taxon>Glomeromycotina</taxon>
        <taxon>Glomeromycetes</taxon>
        <taxon>Diversisporales</taxon>
        <taxon>Gigasporaceae</taxon>
        <taxon>Gigaspora</taxon>
    </lineage>
</organism>
<sequence>KEHVFHDTYSNLAAIEPHLPQVWAISKRRKQITPNIAKLVPISIIDIQTQAQVDLIEEPDITEIDIHVLITFAILDDLENIHKPEYYYTIVLYSGDEDYFSLKNSTRLLNNELHKLSNNSIVVNNNK</sequence>
<name>A0ABN7UWV5_GIGMA</name>